<accession>A0A917LQ70</accession>
<reference evidence="2" key="1">
    <citation type="journal article" date="2014" name="Int. J. Syst. Evol. Microbiol.">
        <title>Complete genome sequence of Corynebacterium casei LMG S-19264T (=DSM 44701T), isolated from a smear-ripened cheese.</title>
        <authorList>
            <consortium name="US DOE Joint Genome Institute (JGI-PGF)"/>
            <person name="Walter F."/>
            <person name="Albersmeier A."/>
            <person name="Kalinowski J."/>
            <person name="Ruckert C."/>
        </authorList>
    </citation>
    <scope>NUCLEOTIDE SEQUENCE</scope>
    <source>
        <strain evidence="2">CGMCC 1.12751</strain>
    </source>
</reference>
<protein>
    <recommendedName>
        <fullName evidence="1">Helix-turn-helix domain-containing protein</fullName>
    </recommendedName>
</protein>
<proteinExistence type="predicted"/>
<dbReference type="InterPro" id="IPR041657">
    <property type="entry name" value="HTH_17"/>
</dbReference>
<dbReference type="Pfam" id="PF12728">
    <property type="entry name" value="HTH_17"/>
    <property type="match status" value="1"/>
</dbReference>
<dbReference type="AlphaFoldDB" id="A0A917LQ70"/>
<evidence type="ECO:0000313" key="3">
    <source>
        <dbReference type="Proteomes" id="UP000625976"/>
    </source>
</evidence>
<comment type="caution">
    <text evidence="2">The sequence shown here is derived from an EMBL/GenBank/DDBJ whole genome shotgun (WGS) entry which is preliminary data.</text>
</comment>
<organism evidence="2 3">
    <name type="scientific">Bizionia arctica</name>
    <dbReference type="NCBI Taxonomy" id="1495645"/>
    <lineage>
        <taxon>Bacteria</taxon>
        <taxon>Pseudomonadati</taxon>
        <taxon>Bacteroidota</taxon>
        <taxon>Flavobacteriia</taxon>
        <taxon>Flavobacteriales</taxon>
        <taxon>Flavobacteriaceae</taxon>
        <taxon>Bizionia</taxon>
    </lineage>
</organism>
<reference evidence="2" key="2">
    <citation type="submission" date="2020-09" db="EMBL/GenBank/DDBJ databases">
        <authorList>
            <person name="Sun Q."/>
            <person name="Zhou Y."/>
        </authorList>
    </citation>
    <scope>NUCLEOTIDE SEQUENCE</scope>
    <source>
        <strain evidence="2">CGMCC 1.12751</strain>
    </source>
</reference>
<dbReference type="Proteomes" id="UP000625976">
    <property type="component" value="Unassembled WGS sequence"/>
</dbReference>
<evidence type="ECO:0000259" key="1">
    <source>
        <dbReference type="Pfam" id="PF12728"/>
    </source>
</evidence>
<dbReference type="EMBL" id="BMFQ01000002">
    <property type="protein sequence ID" value="GGG50684.1"/>
    <property type="molecule type" value="Genomic_DNA"/>
</dbReference>
<keyword evidence="3" id="KW-1185">Reference proteome</keyword>
<gene>
    <name evidence="2" type="ORF">GCM10010976_22380</name>
</gene>
<feature type="domain" description="Helix-turn-helix" evidence="1">
    <location>
        <begin position="30"/>
        <end position="73"/>
    </location>
</feature>
<evidence type="ECO:0000313" key="2">
    <source>
        <dbReference type="EMBL" id="GGG50684.1"/>
    </source>
</evidence>
<sequence>MKADNSVVLKRQKLNKDQYPFLINSADEEWLNVQELMVYFKMSRRSINRLVKTNKIPCTKLGGTLLFPKKLMNKIMLQRALMQMNTSSLDFDDSEL</sequence>
<name>A0A917LQ70_9FLAO</name>
<dbReference type="RefSeq" id="WP_188464787.1">
    <property type="nucleotide sequence ID" value="NZ_BMFQ01000002.1"/>
</dbReference>